<name>A0A8E1S1A1_9GAMM</name>
<evidence type="ECO:0000256" key="2">
    <source>
        <dbReference type="ARBA" id="ARBA00006671"/>
    </source>
</evidence>
<sequence length="176" mass="19082">MRVLLLALTLLSPTLQAATNGVVHVYGALQESPCWLDVGNNDQAAGLDTTPTAALQQVGEQVIKQALTLHLQDCPYSIRNVADPLWLQHVPSISIDFFAPQSLADPQLIRVQGSDGVGLQLFDENHQPLPPTFRNLRVPLSAGSNVLSWLTVEERTALPLQPGAWSASGQLQVNYD</sequence>
<evidence type="ECO:0000256" key="1">
    <source>
        <dbReference type="ARBA" id="ARBA00004561"/>
    </source>
</evidence>
<dbReference type="Gene3D" id="2.60.40.1090">
    <property type="entry name" value="Fimbrial-type adhesion domain"/>
    <property type="match status" value="1"/>
</dbReference>
<dbReference type="Proteomes" id="UP000071979">
    <property type="component" value="Unassembled WGS sequence"/>
</dbReference>
<dbReference type="InterPro" id="IPR000259">
    <property type="entry name" value="Adhesion_dom_fimbrial"/>
</dbReference>
<evidence type="ECO:0000256" key="3">
    <source>
        <dbReference type="ARBA" id="ARBA00022729"/>
    </source>
</evidence>
<gene>
    <name evidence="7" type="ORF">SA3R_03065</name>
</gene>
<evidence type="ECO:0000313" key="7">
    <source>
        <dbReference type="EMBL" id="KTS69151.1"/>
    </source>
</evidence>
<dbReference type="InterPro" id="IPR008966">
    <property type="entry name" value="Adhesion_dom_sf"/>
</dbReference>
<feature type="chain" id="PRO_5034136231" description="Fimbrial-type adhesion domain-containing protein" evidence="5">
    <location>
        <begin position="18"/>
        <end position="176"/>
    </location>
</feature>
<evidence type="ECO:0000313" key="8">
    <source>
        <dbReference type="Proteomes" id="UP000071979"/>
    </source>
</evidence>
<dbReference type="GO" id="GO:0009289">
    <property type="term" value="C:pilus"/>
    <property type="evidence" value="ECO:0007669"/>
    <property type="project" value="UniProtKB-SubCell"/>
</dbReference>
<dbReference type="PANTHER" id="PTHR33420">
    <property type="entry name" value="FIMBRIAL SUBUNIT ELFA-RELATED"/>
    <property type="match status" value="1"/>
</dbReference>
<keyword evidence="4" id="KW-0281">Fimbrium</keyword>
<comment type="caution">
    <text evidence="7">The sequence shown here is derived from an EMBL/GenBank/DDBJ whole genome shotgun (WGS) entry which is preliminary data.</text>
</comment>
<feature type="domain" description="Fimbrial-type adhesion" evidence="6">
    <location>
        <begin position="26"/>
        <end position="176"/>
    </location>
</feature>
<proteinExistence type="inferred from homology"/>
<dbReference type="AlphaFoldDB" id="A0A8E1S1A1"/>
<reference evidence="7 8" key="1">
    <citation type="journal article" date="2016" name="Front. Microbiol.">
        <title>Genomic Resource of Rice Seed Associated Bacteria.</title>
        <authorList>
            <person name="Midha S."/>
            <person name="Bansal K."/>
            <person name="Sharma S."/>
            <person name="Kumar N."/>
            <person name="Patil P.P."/>
            <person name="Chaudhry V."/>
            <person name="Patil P.B."/>
        </authorList>
    </citation>
    <scope>NUCLEOTIDE SEQUENCE [LARGE SCALE GENOMIC DNA]</scope>
    <source>
        <strain evidence="7 8">SA3</strain>
    </source>
</reference>
<comment type="subcellular location">
    <subcellularLocation>
        <location evidence="1">Fimbrium</location>
    </subcellularLocation>
</comment>
<dbReference type="InterPro" id="IPR036937">
    <property type="entry name" value="Adhesion_dom_fimbrial_sf"/>
</dbReference>
<dbReference type="PANTHER" id="PTHR33420:SF3">
    <property type="entry name" value="FIMBRIAL SUBUNIT ELFA"/>
    <property type="match status" value="1"/>
</dbReference>
<dbReference type="Pfam" id="PF00419">
    <property type="entry name" value="Fimbrial"/>
    <property type="match status" value="1"/>
</dbReference>
<evidence type="ECO:0000256" key="4">
    <source>
        <dbReference type="ARBA" id="ARBA00023263"/>
    </source>
</evidence>
<dbReference type="SUPFAM" id="SSF49401">
    <property type="entry name" value="Bacterial adhesins"/>
    <property type="match status" value="1"/>
</dbReference>
<feature type="signal peptide" evidence="5">
    <location>
        <begin position="1"/>
        <end position="17"/>
    </location>
</feature>
<dbReference type="EMBL" id="LDSE01000006">
    <property type="protein sequence ID" value="KTS69151.1"/>
    <property type="molecule type" value="Genomic_DNA"/>
</dbReference>
<evidence type="ECO:0000256" key="5">
    <source>
        <dbReference type="SAM" id="SignalP"/>
    </source>
</evidence>
<accession>A0A8E1S1A1</accession>
<evidence type="ECO:0000259" key="6">
    <source>
        <dbReference type="Pfam" id="PF00419"/>
    </source>
</evidence>
<comment type="similarity">
    <text evidence="2">Belongs to the fimbrial protein family.</text>
</comment>
<dbReference type="GO" id="GO:0043709">
    <property type="term" value="P:cell adhesion involved in single-species biofilm formation"/>
    <property type="evidence" value="ECO:0007669"/>
    <property type="project" value="TreeGrafter"/>
</dbReference>
<dbReference type="RefSeq" id="WP_058775463.1">
    <property type="nucleotide sequence ID" value="NZ_LDSD01000010.1"/>
</dbReference>
<protein>
    <recommendedName>
        <fullName evidence="6">Fimbrial-type adhesion domain-containing protein</fullName>
    </recommendedName>
</protein>
<dbReference type="InterPro" id="IPR050263">
    <property type="entry name" value="Bact_Fimbrial_Adh_Pro"/>
</dbReference>
<organism evidence="7 8">
    <name type="scientific">Pantoea dispersa</name>
    <dbReference type="NCBI Taxonomy" id="59814"/>
    <lineage>
        <taxon>Bacteria</taxon>
        <taxon>Pseudomonadati</taxon>
        <taxon>Pseudomonadota</taxon>
        <taxon>Gammaproteobacteria</taxon>
        <taxon>Enterobacterales</taxon>
        <taxon>Erwiniaceae</taxon>
        <taxon>Pantoea</taxon>
    </lineage>
</organism>
<keyword evidence="3 5" id="KW-0732">Signal</keyword>